<dbReference type="Pfam" id="PF13588">
    <property type="entry name" value="HSDR_N_2"/>
    <property type="match status" value="1"/>
</dbReference>
<reference evidence="2 3" key="1">
    <citation type="submission" date="2020-08" db="EMBL/GenBank/DDBJ databases">
        <title>Genome public.</title>
        <authorList>
            <person name="Liu C."/>
            <person name="Sun Q."/>
        </authorList>
    </citation>
    <scope>NUCLEOTIDE SEQUENCE [LARGE SCALE GENOMIC DNA]</scope>
    <source>
        <strain evidence="2 3">New-7</strain>
    </source>
</reference>
<dbReference type="RefSeq" id="WP_055202960.1">
    <property type="nucleotide sequence ID" value="NZ_JACOOK010000002.1"/>
</dbReference>
<dbReference type="EMBL" id="JACOOK010000002">
    <property type="protein sequence ID" value="MBC5616397.1"/>
    <property type="molecule type" value="Genomic_DNA"/>
</dbReference>
<gene>
    <name evidence="2" type="ORF">H8S08_05095</name>
</gene>
<comment type="caution">
    <text evidence="2">The sequence shown here is derived from an EMBL/GenBank/DDBJ whole genome shotgun (WGS) entry which is preliminary data.</text>
</comment>
<dbReference type="InterPro" id="IPR029464">
    <property type="entry name" value="HSDR_N"/>
</dbReference>
<organism evidence="2 3">
    <name type="scientific">Alistipes hominis</name>
    <dbReference type="NCBI Taxonomy" id="2763015"/>
    <lineage>
        <taxon>Bacteria</taxon>
        <taxon>Pseudomonadati</taxon>
        <taxon>Bacteroidota</taxon>
        <taxon>Bacteroidia</taxon>
        <taxon>Bacteroidales</taxon>
        <taxon>Rikenellaceae</taxon>
        <taxon>Alistipes</taxon>
    </lineage>
</organism>
<sequence length="155" mass="17911">MERLFQLNFPRYVFRLRMDAAPPQIWDGVRKRWLVLTPEEWVRQHLIRFLVEEKGAFAACVSQERPVELAGTRQRADVTVTGRDGRICLVAECKAPHVPLDERVLAQAVRYNSVLEAPFILVTNGLRHVCCRRDAESGRYCPTAEFPDLSPFFRV</sequence>
<protein>
    <submittedName>
        <fullName evidence="2">Type I restriction enzyme HsdR N-terminal domain-containing protein</fullName>
    </submittedName>
</protein>
<feature type="domain" description="Type I restriction enzyme R protein N-terminal" evidence="1">
    <location>
        <begin position="38"/>
        <end position="147"/>
    </location>
</feature>
<proteinExistence type="predicted"/>
<accession>A0ABR7CL67</accession>
<name>A0ABR7CL67_9BACT</name>
<evidence type="ECO:0000259" key="1">
    <source>
        <dbReference type="Pfam" id="PF13588"/>
    </source>
</evidence>
<keyword evidence="3" id="KW-1185">Reference proteome</keyword>
<evidence type="ECO:0000313" key="2">
    <source>
        <dbReference type="EMBL" id="MBC5616397.1"/>
    </source>
</evidence>
<dbReference type="Proteomes" id="UP000636891">
    <property type="component" value="Unassembled WGS sequence"/>
</dbReference>
<evidence type="ECO:0000313" key="3">
    <source>
        <dbReference type="Proteomes" id="UP000636891"/>
    </source>
</evidence>